<feature type="transmembrane region" description="Helical" evidence="1">
    <location>
        <begin position="144"/>
        <end position="163"/>
    </location>
</feature>
<keyword evidence="1" id="KW-1133">Transmembrane helix</keyword>
<keyword evidence="1" id="KW-0472">Membrane</keyword>
<reference evidence="2" key="1">
    <citation type="journal article" date="2020" name="mSystems">
        <title>Genome- and Community-Level Interaction Insights into Carbon Utilization and Element Cycling Functions of Hydrothermarchaeota in Hydrothermal Sediment.</title>
        <authorList>
            <person name="Zhou Z."/>
            <person name="Liu Y."/>
            <person name="Xu W."/>
            <person name="Pan J."/>
            <person name="Luo Z.H."/>
            <person name="Li M."/>
        </authorList>
    </citation>
    <scope>NUCLEOTIDE SEQUENCE</scope>
    <source>
        <strain evidence="2">SpSt-629</strain>
    </source>
</reference>
<dbReference type="AlphaFoldDB" id="A0A832AT79"/>
<keyword evidence="1" id="KW-0812">Transmembrane</keyword>
<feature type="transmembrane region" description="Helical" evidence="1">
    <location>
        <begin position="68"/>
        <end position="90"/>
    </location>
</feature>
<protein>
    <recommendedName>
        <fullName evidence="3">DUF3267 domain-containing protein</fullName>
    </recommendedName>
</protein>
<dbReference type="EMBL" id="DTAU01000143">
    <property type="protein sequence ID" value="HFQ79529.1"/>
    <property type="molecule type" value="Genomic_DNA"/>
</dbReference>
<gene>
    <name evidence="2" type="ORF">ENT99_07540</name>
</gene>
<feature type="transmembrane region" description="Helical" evidence="1">
    <location>
        <begin position="117"/>
        <end position="138"/>
    </location>
</feature>
<sequence length="200" mass="22914">MYLYLDNNIAKAFMVIILSCNVSGCITKYDLSIYITIIVAITIGFSALSRITQYINTMNKPYILTTTILMFIAIALAHEYIHYFVARYILGKDAKIRLSIGLGGLVIEYKEILWSEYIYIALAPQMLITLPLAITYTLTRDPFIYIQLVLHISASAVDLLNIVRALTIFRNCRFILCRENKKIVGYMVMKPNGRCTIYRI</sequence>
<evidence type="ECO:0000313" key="2">
    <source>
        <dbReference type="EMBL" id="HFQ79529.1"/>
    </source>
</evidence>
<evidence type="ECO:0000256" key="1">
    <source>
        <dbReference type="SAM" id="Phobius"/>
    </source>
</evidence>
<dbReference type="InterPro" id="IPR021683">
    <property type="entry name" value="DUF3267"/>
</dbReference>
<proteinExistence type="predicted"/>
<evidence type="ECO:0008006" key="3">
    <source>
        <dbReference type="Google" id="ProtNLM"/>
    </source>
</evidence>
<organism evidence="2">
    <name type="scientific">Ignisphaera aggregans</name>
    <dbReference type="NCBI Taxonomy" id="334771"/>
    <lineage>
        <taxon>Archaea</taxon>
        <taxon>Thermoproteota</taxon>
        <taxon>Thermoprotei</taxon>
        <taxon>Desulfurococcales</taxon>
        <taxon>Desulfurococcaceae</taxon>
        <taxon>Ignisphaera</taxon>
    </lineage>
</organism>
<feature type="transmembrane region" description="Helical" evidence="1">
    <location>
        <begin position="31"/>
        <end position="48"/>
    </location>
</feature>
<name>A0A832AT79_9CREN</name>
<accession>A0A832AT79</accession>
<dbReference type="Pfam" id="PF11667">
    <property type="entry name" value="DUF3267"/>
    <property type="match status" value="1"/>
</dbReference>
<comment type="caution">
    <text evidence="2">The sequence shown here is derived from an EMBL/GenBank/DDBJ whole genome shotgun (WGS) entry which is preliminary data.</text>
</comment>